<dbReference type="Pfam" id="PF01494">
    <property type="entry name" value="FAD_binding_3"/>
    <property type="match status" value="2"/>
</dbReference>
<feature type="domain" description="FAD-binding" evidence="5">
    <location>
        <begin position="148"/>
        <end position="209"/>
    </location>
</feature>
<dbReference type="GO" id="GO:0016709">
    <property type="term" value="F:oxidoreductase activity, acting on paired donors, with incorporation or reduction of molecular oxygen, NAD(P)H as one donor, and incorporation of one atom of oxygen"/>
    <property type="evidence" value="ECO:0007669"/>
    <property type="project" value="UniProtKB-ARBA"/>
</dbReference>
<organism evidence="6 7">
    <name type="scientific">Aspergillus oryzae</name>
    <name type="common">Yellow koji mold</name>
    <dbReference type="NCBI Taxonomy" id="5062"/>
    <lineage>
        <taxon>Eukaryota</taxon>
        <taxon>Fungi</taxon>
        <taxon>Dikarya</taxon>
        <taxon>Ascomycota</taxon>
        <taxon>Pezizomycotina</taxon>
        <taxon>Eurotiomycetes</taxon>
        <taxon>Eurotiomycetidae</taxon>
        <taxon>Eurotiales</taxon>
        <taxon>Aspergillaceae</taxon>
        <taxon>Aspergillus</taxon>
        <taxon>Aspergillus subgen. Circumdati</taxon>
    </lineage>
</organism>
<evidence type="ECO:0000259" key="5">
    <source>
        <dbReference type="Pfam" id="PF01494"/>
    </source>
</evidence>
<dbReference type="InterPro" id="IPR050641">
    <property type="entry name" value="RIFMO-like"/>
</dbReference>
<keyword evidence="3" id="KW-0560">Oxidoreductase</keyword>
<evidence type="ECO:0000313" key="7">
    <source>
        <dbReference type="Proteomes" id="UP001165205"/>
    </source>
</evidence>
<dbReference type="PANTHER" id="PTHR43004">
    <property type="entry name" value="TRK SYSTEM POTASSIUM UPTAKE PROTEIN"/>
    <property type="match status" value="1"/>
</dbReference>
<reference evidence="6" key="1">
    <citation type="submission" date="2023-04" db="EMBL/GenBank/DDBJ databases">
        <title>Aspergillus oryzae NBRC 4228.</title>
        <authorList>
            <person name="Ichikawa N."/>
            <person name="Sato H."/>
            <person name="Tonouchi N."/>
        </authorList>
    </citation>
    <scope>NUCLEOTIDE SEQUENCE</scope>
    <source>
        <strain evidence="6">NBRC 4228</strain>
    </source>
</reference>
<comment type="caution">
    <text evidence="6">The sequence shown here is derived from an EMBL/GenBank/DDBJ whole genome shotgun (WGS) entry which is preliminary data.</text>
</comment>
<evidence type="ECO:0000256" key="1">
    <source>
        <dbReference type="ARBA" id="ARBA00022630"/>
    </source>
</evidence>
<name>A0AAN4YMW4_ASPOZ</name>
<feature type="region of interest" description="Disordered" evidence="4">
    <location>
        <begin position="129"/>
        <end position="148"/>
    </location>
</feature>
<dbReference type="PANTHER" id="PTHR43004:SF13">
    <property type="entry name" value="FAD-BINDING DOMAIN-CONTAINING PROTEIN-RELATED"/>
    <property type="match status" value="1"/>
</dbReference>
<dbReference type="InterPro" id="IPR036188">
    <property type="entry name" value="FAD/NAD-bd_sf"/>
</dbReference>
<keyword evidence="1" id="KW-0285">Flavoprotein</keyword>
<dbReference type="Proteomes" id="UP001165205">
    <property type="component" value="Unassembled WGS sequence"/>
</dbReference>
<evidence type="ECO:0000256" key="4">
    <source>
        <dbReference type="SAM" id="MobiDB-lite"/>
    </source>
</evidence>
<evidence type="ECO:0000256" key="2">
    <source>
        <dbReference type="ARBA" id="ARBA00022827"/>
    </source>
</evidence>
<dbReference type="AlphaFoldDB" id="A0AAN4YMW4"/>
<dbReference type="Gene3D" id="3.50.50.60">
    <property type="entry name" value="FAD/NAD(P)-binding domain"/>
    <property type="match status" value="1"/>
</dbReference>
<dbReference type="Gene3D" id="3.30.9.10">
    <property type="entry name" value="D-Amino Acid Oxidase, subunit A, domain 2"/>
    <property type="match status" value="1"/>
</dbReference>
<feature type="domain" description="FAD-binding" evidence="5">
    <location>
        <begin position="2"/>
        <end position="104"/>
    </location>
</feature>
<protein>
    <submittedName>
        <fullName evidence="6">Unnamed protein product</fullName>
    </submittedName>
</protein>
<sequence>MAQTGVKAMLIDQKSHQTQCGRADGLESRTLEILDSFGLADRVWAEANHTSVTANSKPGWSRFHESTLGQAKVEEYLMEYVRGRDSVDVRRETAPTSLEIDYNTIDDHSTFPIRMNLENVAPRLKPHFNDMKNPGSDTSSETHSDDSGYAGVGTVVEAKYLVGCDGAHSWVRKQLGLRLEGENSSDSWGVLDIIPLTNFREFCPGYSIVLC</sequence>
<dbReference type="SUPFAM" id="SSF51905">
    <property type="entry name" value="FAD/NAD(P)-binding domain"/>
    <property type="match status" value="1"/>
</dbReference>
<dbReference type="EMBL" id="BSYA01000132">
    <property type="protein sequence ID" value="GMG34100.1"/>
    <property type="molecule type" value="Genomic_DNA"/>
</dbReference>
<accession>A0AAN4YMW4</accession>
<proteinExistence type="predicted"/>
<gene>
    <name evidence="6" type="ORF">Aory04_000950600</name>
</gene>
<evidence type="ECO:0000256" key="3">
    <source>
        <dbReference type="ARBA" id="ARBA00023002"/>
    </source>
</evidence>
<keyword evidence="2" id="KW-0274">FAD</keyword>
<evidence type="ECO:0000313" key="6">
    <source>
        <dbReference type="EMBL" id="GMG34100.1"/>
    </source>
</evidence>
<dbReference type="InterPro" id="IPR002938">
    <property type="entry name" value="FAD-bd"/>
</dbReference>
<dbReference type="GO" id="GO:0071949">
    <property type="term" value="F:FAD binding"/>
    <property type="evidence" value="ECO:0007669"/>
    <property type="project" value="InterPro"/>
</dbReference>